<protein>
    <submittedName>
        <fullName evidence="1">Uncharacterized protein</fullName>
    </submittedName>
</protein>
<dbReference type="EMBL" id="QTSX02003214">
    <property type="protein sequence ID" value="KAJ9071430.1"/>
    <property type="molecule type" value="Genomic_DNA"/>
</dbReference>
<proteinExistence type="predicted"/>
<reference evidence="1" key="1">
    <citation type="submission" date="2022-04" db="EMBL/GenBank/DDBJ databases">
        <title>Genome of the entomopathogenic fungus Entomophthora muscae.</title>
        <authorList>
            <person name="Elya C."/>
            <person name="Lovett B.R."/>
            <person name="Lee E."/>
            <person name="Macias A.M."/>
            <person name="Hajek A.E."/>
            <person name="De Bivort B.L."/>
            <person name="Kasson M.T."/>
            <person name="De Fine Licht H.H."/>
            <person name="Stajich J.E."/>
        </authorList>
    </citation>
    <scope>NUCLEOTIDE SEQUENCE</scope>
    <source>
        <strain evidence="1">Berkeley</strain>
    </source>
</reference>
<sequence>MRGFSVWADSGKNHVYWVKAGDESQDPIILSTGVGVGMDGYINFVSSLIGQYPNRTIILLETPCINLQPAAPLLSETDSLCEIDDMFLDLKLDKCTWIGHSYGTVIAGWVVKHRPHYIRKLVLVDPICFRTWDASSFRAIFYTPPSSMETKLFQVLFATDPAIACGFARHVNWFGPILFPEQITVPTQIFLAENDFFLDYTGLHSYLNHRISKDNLSHINVTSMDALHASFLFCPTSSKNLIAALQAL</sequence>
<keyword evidence="2" id="KW-1185">Reference proteome</keyword>
<evidence type="ECO:0000313" key="1">
    <source>
        <dbReference type="EMBL" id="KAJ9071430.1"/>
    </source>
</evidence>
<gene>
    <name evidence="1" type="ORF">DSO57_1036930</name>
</gene>
<organism evidence="1 2">
    <name type="scientific">Entomophthora muscae</name>
    <dbReference type="NCBI Taxonomy" id="34485"/>
    <lineage>
        <taxon>Eukaryota</taxon>
        <taxon>Fungi</taxon>
        <taxon>Fungi incertae sedis</taxon>
        <taxon>Zoopagomycota</taxon>
        <taxon>Entomophthoromycotina</taxon>
        <taxon>Entomophthoromycetes</taxon>
        <taxon>Entomophthorales</taxon>
        <taxon>Entomophthoraceae</taxon>
        <taxon>Entomophthora</taxon>
    </lineage>
</organism>
<dbReference type="Proteomes" id="UP001165960">
    <property type="component" value="Unassembled WGS sequence"/>
</dbReference>
<name>A0ACC2TAB1_9FUNG</name>
<accession>A0ACC2TAB1</accession>
<comment type="caution">
    <text evidence="1">The sequence shown here is derived from an EMBL/GenBank/DDBJ whole genome shotgun (WGS) entry which is preliminary data.</text>
</comment>
<evidence type="ECO:0000313" key="2">
    <source>
        <dbReference type="Proteomes" id="UP001165960"/>
    </source>
</evidence>